<dbReference type="Proteomes" id="UP001358586">
    <property type="component" value="Chromosome 11"/>
</dbReference>
<feature type="domain" description="Disease resistance protein At4g27190-like leucine-rich repeats" evidence="3">
    <location>
        <begin position="781"/>
        <end position="846"/>
    </location>
</feature>
<keyword evidence="5" id="KW-1185">Reference proteome</keyword>
<evidence type="ECO:0000259" key="3">
    <source>
        <dbReference type="Pfam" id="PF23247"/>
    </source>
</evidence>
<feature type="domain" description="Disease resistance protein At4g27190-like leucine-rich repeats" evidence="3">
    <location>
        <begin position="520"/>
        <end position="615"/>
    </location>
</feature>
<dbReference type="PANTHER" id="PTHR33463">
    <property type="entry name" value="NB-ARC DOMAIN-CONTAINING PROTEIN-RELATED"/>
    <property type="match status" value="1"/>
</dbReference>
<name>A0ABR0N5U9_GOSAR</name>
<organism evidence="4 5">
    <name type="scientific">Gossypium arboreum</name>
    <name type="common">Tree cotton</name>
    <name type="synonym">Gossypium nanking</name>
    <dbReference type="NCBI Taxonomy" id="29729"/>
    <lineage>
        <taxon>Eukaryota</taxon>
        <taxon>Viridiplantae</taxon>
        <taxon>Streptophyta</taxon>
        <taxon>Embryophyta</taxon>
        <taxon>Tracheophyta</taxon>
        <taxon>Spermatophyta</taxon>
        <taxon>Magnoliopsida</taxon>
        <taxon>eudicotyledons</taxon>
        <taxon>Gunneridae</taxon>
        <taxon>Pentapetalae</taxon>
        <taxon>rosids</taxon>
        <taxon>malvids</taxon>
        <taxon>Malvales</taxon>
        <taxon>Malvaceae</taxon>
        <taxon>Malvoideae</taxon>
        <taxon>Gossypium</taxon>
    </lineage>
</organism>
<comment type="caution">
    <text evidence="4">The sequence shown here is derived from an EMBL/GenBank/DDBJ whole genome shotgun (WGS) entry which is preliminary data.</text>
</comment>
<feature type="domain" description="Disease resistance protein At4g27190-like leucine-rich repeats" evidence="3">
    <location>
        <begin position="623"/>
        <end position="753"/>
    </location>
</feature>
<keyword evidence="1" id="KW-0547">Nucleotide-binding</keyword>
<evidence type="ECO:0000313" key="4">
    <source>
        <dbReference type="EMBL" id="KAK5785945.1"/>
    </source>
</evidence>
<dbReference type="SUPFAM" id="SSF52047">
    <property type="entry name" value="RNI-like"/>
    <property type="match status" value="1"/>
</dbReference>
<dbReference type="Gene3D" id="1.10.8.430">
    <property type="entry name" value="Helical domain of apoptotic protease-activating factors"/>
    <property type="match status" value="1"/>
</dbReference>
<evidence type="ECO:0000256" key="2">
    <source>
        <dbReference type="ARBA" id="ARBA00022821"/>
    </source>
</evidence>
<dbReference type="InterPro" id="IPR042197">
    <property type="entry name" value="Apaf_helical"/>
</dbReference>
<protein>
    <recommendedName>
        <fullName evidence="3">Disease resistance protein At4g27190-like leucine-rich repeats domain-containing protein</fullName>
    </recommendedName>
</protein>
<dbReference type="InterPro" id="IPR057135">
    <property type="entry name" value="At4g27190-like_LRR"/>
</dbReference>
<dbReference type="EMBL" id="JARKNE010000011">
    <property type="protein sequence ID" value="KAK5785945.1"/>
    <property type="molecule type" value="Genomic_DNA"/>
</dbReference>
<dbReference type="InterPro" id="IPR032675">
    <property type="entry name" value="LRR_dom_sf"/>
</dbReference>
<keyword evidence="2" id="KW-0611">Plant defense</keyword>
<dbReference type="PRINTS" id="PR00364">
    <property type="entry name" value="DISEASERSIST"/>
</dbReference>
<dbReference type="InterPro" id="IPR001611">
    <property type="entry name" value="Leu-rich_rpt"/>
</dbReference>
<dbReference type="SUPFAM" id="SSF52058">
    <property type="entry name" value="L domain-like"/>
    <property type="match status" value="1"/>
</dbReference>
<reference evidence="4 5" key="1">
    <citation type="submission" date="2023-03" db="EMBL/GenBank/DDBJ databases">
        <title>WGS of Gossypium arboreum.</title>
        <authorList>
            <person name="Yu D."/>
        </authorList>
    </citation>
    <scope>NUCLEOTIDE SEQUENCE [LARGE SCALE GENOMIC DNA]</scope>
    <source>
        <tissue evidence="4">Leaf</tissue>
    </source>
</reference>
<proteinExistence type="predicted"/>
<dbReference type="Pfam" id="PF13855">
    <property type="entry name" value="LRR_8"/>
    <property type="match status" value="1"/>
</dbReference>
<dbReference type="InterPro" id="IPR027417">
    <property type="entry name" value="P-loop_NTPase"/>
</dbReference>
<dbReference type="Pfam" id="PF23247">
    <property type="entry name" value="LRR_RPS2"/>
    <property type="match status" value="3"/>
</dbReference>
<gene>
    <name evidence="4" type="ORF">PVK06_040567</name>
</gene>
<sequence>MKILPIELLKEDEAWKLFKNLAGPITERSDLQSTAEKVAQKCARLPIAIATVAKALKHKENLYEWEDALERELSGNVHSAIEMSYNYLEREELKETFLLCSIMGHNAATEDLLKYCRGLGLFRGLDTIEKVRRRVLTLVSELKDSSLLLAGSSPERFDMHDVVCEVAIAIASRDRGWLASGKEDVSEEWSDKDRMRTCSLVSLQNTEVIELLDESECPKLTFFSMGSENSSSKMPFFFSMGGADSSLKIPKNLFEGMKGLKVLNFTGMNLTSLPCSIGCLKTLSTLRLVGCALKDIDILGELVNLEILDLRNSTIGVLPKEIGELRRLKLLDLSGCRNLEVISPNVLSSLSRLEELYLYDSFKGWDREVEGSENNQRSNASLVELQDLSRLTTLEVHVPDVRAIPKQKLFSRNMERYKISIGEVWRCYDGGMETSRMLKLTTNNRSLQLAHEIKTLLRRTQNLYLRGVEDAMEMLYDPITEGFPHLKHLKVCDVSDIKCVINPSMLVSFLESLFLEGLMNLEAICDGQLKTESFGRLRCVIVHHCKMLKNLFSFSVAKGLRQLEEIRVSSCENMRELIKVEKEEMGEDDILEFTQLRFLELKGLPKFNGMWLFDKKVLFPAALEKLYLESVNGIEKIWRDGQLLTLSCGVQNLTRLQVWRCHKLKYVFTSSMVENLVHLKTLDVGDCDRMEDIIEGILGGEERINNSISVLPKLDSLKLNYLPNLETFCCGINLIEFPFLRELQIKNCPVLSTFHFDTASIGNISLDPNVPQSQYLFTAKVLFPALEELLLHSVNEIEKIWHDDQLLTVSCGVQNLTHLLVWGCRKLKCVFTSSMVKSFVNLKTLRGQKLLWKGRHNRRNTRWGRKD</sequence>
<dbReference type="PANTHER" id="PTHR33463:SF149">
    <property type="entry name" value="NB-ARC DOMAIN-CONTAINING PROTEIN"/>
    <property type="match status" value="1"/>
</dbReference>
<evidence type="ECO:0000256" key="1">
    <source>
        <dbReference type="ARBA" id="ARBA00022741"/>
    </source>
</evidence>
<dbReference type="InterPro" id="IPR050905">
    <property type="entry name" value="Plant_NBS-LRR"/>
</dbReference>
<evidence type="ECO:0000313" key="5">
    <source>
        <dbReference type="Proteomes" id="UP001358586"/>
    </source>
</evidence>
<accession>A0ABR0N5U9</accession>
<dbReference type="SUPFAM" id="SSF52540">
    <property type="entry name" value="P-loop containing nucleoside triphosphate hydrolases"/>
    <property type="match status" value="1"/>
</dbReference>
<dbReference type="Gene3D" id="3.80.10.10">
    <property type="entry name" value="Ribonuclease Inhibitor"/>
    <property type="match status" value="3"/>
</dbReference>